<dbReference type="AlphaFoldDB" id="A0A816T3M8"/>
<dbReference type="Proteomes" id="UP001295469">
    <property type="component" value="Chromosome A05"/>
</dbReference>
<accession>A0A816T3M8</accession>
<name>A0A816T3M8_BRANA</name>
<organism evidence="1">
    <name type="scientific">Brassica napus</name>
    <name type="common">Rape</name>
    <dbReference type="NCBI Taxonomy" id="3708"/>
    <lineage>
        <taxon>Eukaryota</taxon>
        <taxon>Viridiplantae</taxon>
        <taxon>Streptophyta</taxon>
        <taxon>Embryophyta</taxon>
        <taxon>Tracheophyta</taxon>
        <taxon>Spermatophyta</taxon>
        <taxon>Magnoliopsida</taxon>
        <taxon>eudicotyledons</taxon>
        <taxon>Gunneridae</taxon>
        <taxon>Pentapetalae</taxon>
        <taxon>rosids</taxon>
        <taxon>malvids</taxon>
        <taxon>Brassicales</taxon>
        <taxon>Brassicaceae</taxon>
        <taxon>Brassiceae</taxon>
        <taxon>Brassica</taxon>
    </lineage>
</organism>
<proteinExistence type="predicted"/>
<gene>
    <name evidence="1" type="ORF">DARMORV10_A05P06310.1</name>
</gene>
<evidence type="ECO:0000313" key="1">
    <source>
        <dbReference type="EMBL" id="CAF2094601.1"/>
    </source>
</evidence>
<dbReference type="EMBL" id="HG994359">
    <property type="protein sequence ID" value="CAF2094601.1"/>
    <property type="molecule type" value="Genomic_DNA"/>
</dbReference>
<protein>
    <submittedName>
        <fullName evidence="1">(rape) hypothetical protein</fullName>
    </submittedName>
</protein>
<sequence>MCEGYHSWSCTVSSLASIINYTLSYIVFGLLTSKTYITGTVRAKISVYDSSEQGFFVLLGDAGFQLMGGMHLSWSAATLRPIKTKVLTMKCLSRKL</sequence>
<reference evidence="1" key="1">
    <citation type="submission" date="2021-01" db="EMBL/GenBank/DDBJ databases">
        <authorList>
            <consortium name="Genoscope - CEA"/>
            <person name="William W."/>
        </authorList>
    </citation>
    <scope>NUCLEOTIDE SEQUENCE</scope>
</reference>